<keyword evidence="5" id="KW-0865">Zymogen</keyword>
<keyword evidence="2" id="KW-0645">Protease</keyword>
<dbReference type="InterPro" id="IPR039417">
    <property type="entry name" value="Peptidase_C1A_papain-like"/>
</dbReference>
<feature type="signal peptide" evidence="7">
    <location>
        <begin position="1"/>
        <end position="18"/>
    </location>
</feature>
<evidence type="ECO:0000256" key="7">
    <source>
        <dbReference type="SAM" id="SignalP"/>
    </source>
</evidence>
<keyword evidence="7" id="KW-0732">Signal</keyword>
<dbReference type="SMART" id="SM00645">
    <property type="entry name" value="Pept_C1"/>
    <property type="match status" value="1"/>
</dbReference>
<dbReference type="AlphaFoldDB" id="A0A515EJ23"/>
<dbReference type="InterPro" id="IPR038765">
    <property type="entry name" value="Papain-like_cys_pep_sf"/>
</dbReference>
<dbReference type="SUPFAM" id="SSF54001">
    <property type="entry name" value="Cysteine proteinases"/>
    <property type="match status" value="1"/>
</dbReference>
<name>A0A515EJ23_9BIVA</name>
<dbReference type="InterPro" id="IPR013128">
    <property type="entry name" value="Peptidase_C1A"/>
</dbReference>
<evidence type="ECO:0000256" key="2">
    <source>
        <dbReference type="ARBA" id="ARBA00022670"/>
    </source>
</evidence>
<evidence type="ECO:0000259" key="8">
    <source>
        <dbReference type="SMART" id="SM00645"/>
    </source>
</evidence>
<dbReference type="PANTHER" id="PTHR12411">
    <property type="entry name" value="CYSTEINE PROTEASE FAMILY C1-RELATED"/>
    <property type="match status" value="1"/>
</dbReference>
<dbReference type="InterPro" id="IPR000169">
    <property type="entry name" value="Pept_cys_AS"/>
</dbReference>
<dbReference type="Pfam" id="PF08246">
    <property type="entry name" value="Inhibitor_I29"/>
    <property type="match status" value="1"/>
</dbReference>
<keyword evidence="4" id="KW-0788">Thiol protease</keyword>
<dbReference type="EMBL" id="MK294530">
    <property type="protein sequence ID" value="QDL52667.1"/>
    <property type="molecule type" value="mRNA"/>
</dbReference>
<sequence>MGKYFLPLLFSCIGASLALNSWDLPQTDLLSSVNVELDQEWMLFKKSYNKTYLDANEEVRRRLYWEDTLKFIQEQNLKYDRGESSFALGENEFADMAEDEFEKIYLRGLLLPEEDEEYPEALTEPDPEAPLEVDWRKKGLVSSVKNQGRCGSCWAFSAVGSLEGQEKKKHGGSIKDLSEQNLVDCANRRYGNYGCRGGWMNNAYKYISDNKGIDSESCYPYAGRDQYCRYRASCKAASDSGARNVGKSEYSLQSSLSSVGPIAIAMDVNNRNFWYYKRGIYDVSSCNGYRPNHAMLAVGYGGSGSGQYWIIKNSWGSSWGAQGYVFTAKNKGDRCGVAKWASYPIV</sequence>
<dbReference type="InterPro" id="IPR000668">
    <property type="entry name" value="Peptidase_C1A_C"/>
</dbReference>
<feature type="domain" description="Cathepsin propeptide inhibitor" evidence="9">
    <location>
        <begin position="41"/>
        <end position="101"/>
    </location>
</feature>
<evidence type="ECO:0000256" key="6">
    <source>
        <dbReference type="ARBA" id="ARBA00023157"/>
    </source>
</evidence>
<evidence type="ECO:0000256" key="1">
    <source>
        <dbReference type="ARBA" id="ARBA00008455"/>
    </source>
</evidence>
<evidence type="ECO:0000259" key="9">
    <source>
        <dbReference type="SMART" id="SM00848"/>
    </source>
</evidence>
<evidence type="ECO:0000256" key="5">
    <source>
        <dbReference type="ARBA" id="ARBA00023145"/>
    </source>
</evidence>
<dbReference type="PRINTS" id="PR00705">
    <property type="entry name" value="PAPAIN"/>
</dbReference>
<dbReference type="PROSITE" id="PS00139">
    <property type="entry name" value="THIOL_PROTEASE_CYS"/>
    <property type="match status" value="1"/>
</dbReference>
<evidence type="ECO:0000256" key="4">
    <source>
        <dbReference type="ARBA" id="ARBA00022807"/>
    </source>
</evidence>
<reference evidence="10" key="1">
    <citation type="submission" date="2018-12" db="EMBL/GenBank/DDBJ databases">
        <authorList>
            <person name="Zhang S."/>
        </authorList>
    </citation>
    <scope>NUCLEOTIDE SEQUENCE</scope>
</reference>
<comment type="similarity">
    <text evidence="1">Belongs to the peptidase C1 family.</text>
</comment>
<proteinExistence type="evidence at transcript level"/>
<accession>A0A515EJ23</accession>
<dbReference type="InterPro" id="IPR013201">
    <property type="entry name" value="Prot_inhib_I29"/>
</dbReference>
<organism evidence="10">
    <name type="scientific">Meretrix petechialis</name>
    <dbReference type="NCBI Taxonomy" id="311198"/>
    <lineage>
        <taxon>Eukaryota</taxon>
        <taxon>Metazoa</taxon>
        <taxon>Spiralia</taxon>
        <taxon>Lophotrochozoa</taxon>
        <taxon>Mollusca</taxon>
        <taxon>Bivalvia</taxon>
        <taxon>Autobranchia</taxon>
        <taxon>Heteroconchia</taxon>
        <taxon>Euheterodonta</taxon>
        <taxon>Imparidentia</taxon>
        <taxon>Neoheterodontei</taxon>
        <taxon>Venerida</taxon>
        <taxon>Veneroidea</taxon>
        <taxon>Veneridae</taxon>
        <taxon>Meretrix</taxon>
    </lineage>
</organism>
<dbReference type="Pfam" id="PF00112">
    <property type="entry name" value="Peptidase_C1"/>
    <property type="match status" value="1"/>
</dbReference>
<dbReference type="CDD" id="cd02248">
    <property type="entry name" value="Peptidase_C1A"/>
    <property type="match status" value="1"/>
</dbReference>
<dbReference type="GO" id="GO:0008234">
    <property type="term" value="F:cysteine-type peptidase activity"/>
    <property type="evidence" value="ECO:0007669"/>
    <property type="project" value="UniProtKB-KW"/>
</dbReference>
<evidence type="ECO:0000313" key="10">
    <source>
        <dbReference type="EMBL" id="QDL52667.1"/>
    </source>
</evidence>
<dbReference type="SMART" id="SM00848">
    <property type="entry name" value="Inhibitor_I29"/>
    <property type="match status" value="1"/>
</dbReference>
<feature type="chain" id="PRO_5022077102" evidence="7">
    <location>
        <begin position="19"/>
        <end position="346"/>
    </location>
</feature>
<keyword evidence="3" id="KW-0378">Hydrolase</keyword>
<feature type="domain" description="Peptidase C1A papain C-terminal" evidence="8">
    <location>
        <begin position="129"/>
        <end position="345"/>
    </location>
</feature>
<dbReference type="Gene3D" id="3.90.70.10">
    <property type="entry name" value="Cysteine proteinases"/>
    <property type="match status" value="1"/>
</dbReference>
<dbReference type="FunFam" id="3.90.70.10:FF:000006">
    <property type="entry name" value="Cathepsin S"/>
    <property type="match status" value="1"/>
</dbReference>
<keyword evidence="6" id="KW-1015">Disulfide bond</keyword>
<protein>
    <submittedName>
        <fullName evidence="10">Cathepsin K</fullName>
    </submittedName>
</protein>
<evidence type="ECO:0000256" key="3">
    <source>
        <dbReference type="ARBA" id="ARBA00022801"/>
    </source>
</evidence>
<dbReference type="GO" id="GO:0006508">
    <property type="term" value="P:proteolysis"/>
    <property type="evidence" value="ECO:0007669"/>
    <property type="project" value="UniProtKB-KW"/>
</dbReference>